<dbReference type="InterPro" id="IPR036291">
    <property type="entry name" value="NAD(P)-bd_dom_sf"/>
</dbReference>
<dbReference type="InterPro" id="IPR002347">
    <property type="entry name" value="SDR_fam"/>
</dbReference>
<protein>
    <submittedName>
        <fullName evidence="3">Uncharacterized protein</fullName>
    </submittedName>
</protein>
<dbReference type="Pfam" id="PF13561">
    <property type="entry name" value="adh_short_C2"/>
    <property type="match status" value="1"/>
</dbReference>
<comment type="caution">
    <text evidence="3">The sequence shown here is derived from an EMBL/GenBank/DDBJ whole genome shotgun (WGS) entry which is preliminary data.</text>
</comment>
<organism evidence="3 4">
    <name type="scientific">Exophiala sideris</name>
    <dbReference type="NCBI Taxonomy" id="1016849"/>
    <lineage>
        <taxon>Eukaryota</taxon>
        <taxon>Fungi</taxon>
        <taxon>Dikarya</taxon>
        <taxon>Ascomycota</taxon>
        <taxon>Pezizomycotina</taxon>
        <taxon>Eurotiomycetes</taxon>
        <taxon>Chaetothyriomycetidae</taxon>
        <taxon>Chaetothyriales</taxon>
        <taxon>Herpotrichiellaceae</taxon>
        <taxon>Exophiala</taxon>
    </lineage>
</organism>
<dbReference type="Gene3D" id="3.40.50.720">
    <property type="entry name" value="NAD(P)-binding Rossmann-like Domain"/>
    <property type="match status" value="1"/>
</dbReference>
<dbReference type="EMBL" id="JAVRRF010000008">
    <property type="protein sequence ID" value="KAK5062270.1"/>
    <property type="molecule type" value="Genomic_DNA"/>
</dbReference>
<dbReference type="PRINTS" id="PR00081">
    <property type="entry name" value="GDHRDH"/>
</dbReference>
<dbReference type="CDD" id="cd05233">
    <property type="entry name" value="SDR_c"/>
    <property type="match status" value="1"/>
</dbReference>
<gene>
    <name evidence="3" type="ORF">LTR69_004628</name>
</gene>
<evidence type="ECO:0000256" key="1">
    <source>
        <dbReference type="ARBA" id="ARBA00006484"/>
    </source>
</evidence>
<evidence type="ECO:0000313" key="3">
    <source>
        <dbReference type="EMBL" id="KAK5062270.1"/>
    </source>
</evidence>
<dbReference type="PANTHER" id="PTHR42760:SF124">
    <property type="entry name" value="SHORT-CHAIN DEHYDROGENASE_REDUCTASE"/>
    <property type="match status" value="1"/>
</dbReference>
<reference evidence="3 4" key="1">
    <citation type="submission" date="2023-08" db="EMBL/GenBank/DDBJ databases">
        <title>Black Yeasts Isolated from many extreme environments.</title>
        <authorList>
            <person name="Coleine C."/>
            <person name="Stajich J.E."/>
            <person name="Selbmann L."/>
        </authorList>
    </citation>
    <scope>NUCLEOTIDE SEQUENCE [LARGE SCALE GENOMIC DNA]</scope>
    <source>
        <strain evidence="3 4">CCFEE 6328</strain>
    </source>
</reference>
<dbReference type="PANTHER" id="PTHR42760">
    <property type="entry name" value="SHORT-CHAIN DEHYDROGENASES/REDUCTASES FAMILY MEMBER"/>
    <property type="match status" value="1"/>
</dbReference>
<comment type="similarity">
    <text evidence="1">Belongs to the short-chain dehydrogenases/reductases (SDR) family.</text>
</comment>
<dbReference type="SUPFAM" id="SSF51735">
    <property type="entry name" value="NAD(P)-binding Rossmann-fold domains"/>
    <property type="match status" value="1"/>
</dbReference>
<proteinExistence type="inferred from homology"/>
<keyword evidence="2" id="KW-0521">NADP</keyword>
<dbReference type="PRINTS" id="PR00080">
    <property type="entry name" value="SDRFAMILY"/>
</dbReference>
<dbReference type="PROSITE" id="PS00061">
    <property type="entry name" value="ADH_SHORT"/>
    <property type="match status" value="1"/>
</dbReference>
<accession>A0ABR0JF62</accession>
<keyword evidence="4" id="KW-1185">Reference proteome</keyword>
<dbReference type="InterPro" id="IPR020904">
    <property type="entry name" value="Sc_DH/Rdtase_CS"/>
</dbReference>
<sequence length="268" mass="28211">MDISGFALVTGAGSGIGEACAISFLEVGAAGVALLDINGKALEVVKEKLISRSRNQQFQCLSFELDMRKEDEVADAVQTCARTFGRLDYVVNAAGIAFKHIGGAANAETSDWQRVLDVNLNGTFYCLRAAAQQMLQQPYLESVIDGRPLQRGSIVNIASLAGLVGVSQSTAYCASKHAVIGLTKTTALDYAKAGIRVNAVCPGMIKTPLIVPGSEIERVTTENVKTLTPIGRWGTPEEVANVIVFLCGGRSSLITGASLPVDGGYTAQ</sequence>
<evidence type="ECO:0000256" key="2">
    <source>
        <dbReference type="ARBA" id="ARBA00022857"/>
    </source>
</evidence>
<dbReference type="Proteomes" id="UP001345691">
    <property type="component" value="Unassembled WGS sequence"/>
</dbReference>
<evidence type="ECO:0000313" key="4">
    <source>
        <dbReference type="Proteomes" id="UP001345691"/>
    </source>
</evidence>
<name>A0ABR0JF62_9EURO</name>